<name>A0A430Q6H9_SCHBO</name>
<evidence type="ECO:0000256" key="2">
    <source>
        <dbReference type="ARBA" id="ARBA00022670"/>
    </source>
</evidence>
<accession>A0A430Q6H9</accession>
<dbReference type="Pfam" id="PF00082">
    <property type="entry name" value="Peptidase_S8"/>
    <property type="match status" value="1"/>
</dbReference>
<evidence type="ECO:0000313" key="6">
    <source>
        <dbReference type="EMBL" id="RTG83320.1"/>
    </source>
</evidence>
<dbReference type="InterPro" id="IPR000209">
    <property type="entry name" value="Peptidase_S8/S53_dom"/>
</dbReference>
<keyword evidence="3" id="KW-0720">Serine protease</keyword>
<dbReference type="PANTHER" id="PTHR43806">
    <property type="entry name" value="PEPTIDASE S8"/>
    <property type="match status" value="1"/>
</dbReference>
<comment type="similarity">
    <text evidence="1">Belongs to the peptidase S8 family.</text>
</comment>
<dbReference type="EMBL" id="QMKO01002498">
    <property type="protein sequence ID" value="RTG83320.1"/>
    <property type="molecule type" value="Genomic_DNA"/>
</dbReference>
<evidence type="ECO:0000256" key="1">
    <source>
        <dbReference type="ARBA" id="ARBA00011073"/>
    </source>
</evidence>
<organism evidence="6 7">
    <name type="scientific">Schistosoma bovis</name>
    <name type="common">Blood fluke</name>
    <dbReference type="NCBI Taxonomy" id="6184"/>
    <lineage>
        <taxon>Eukaryota</taxon>
        <taxon>Metazoa</taxon>
        <taxon>Spiralia</taxon>
        <taxon>Lophotrochozoa</taxon>
        <taxon>Platyhelminthes</taxon>
        <taxon>Trematoda</taxon>
        <taxon>Digenea</taxon>
        <taxon>Strigeidida</taxon>
        <taxon>Schistosomatoidea</taxon>
        <taxon>Schistosomatidae</taxon>
        <taxon>Schistosoma</taxon>
    </lineage>
</organism>
<reference evidence="6 7" key="1">
    <citation type="journal article" date="2019" name="PLoS Pathog.">
        <title>Genome sequence of the bovine parasite Schistosoma bovis Tanzania.</title>
        <authorList>
            <person name="Oey H."/>
            <person name="Zakrzewski M."/>
            <person name="Gobert G."/>
            <person name="Gravermann K."/>
            <person name="Stoye J."/>
            <person name="Jones M."/>
            <person name="Mcmanus D."/>
            <person name="Krause L."/>
        </authorList>
    </citation>
    <scope>NUCLEOTIDE SEQUENCE [LARGE SCALE GENOMIC DNA]</scope>
    <source>
        <strain evidence="6 7">TAN1997</strain>
    </source>
</reference>
<dbReference type="AlphaFoldDB" id="A0A430Q6H9"/>
<protein>
    <submittedName>
        <fullName evidence="6">Tripeptidyl-peptidase II</fullName>
    </submittedName>
</protein>
<dbReference type="GO" id="GO:0005829">
    <property type="term" value="C:cytosol"/>
    <property type="evidence" value="ECO:0007669"/>
    <property type="project" value="TreeGrafter"/>
</dbReference>
<dbReference type="Proteomes" id="UP000290809">
    <property type="component" value="Unassembled WGS sequence"/>
</dbReference>
<feature type="domain" description="Peptidase S8/S53" evidence="5">
    <location>
        <begin position="33"/>
        <end position="613"/>
    </location>
</feature>
<proteinExistence type="inferred from homology"/>
<dbReference type="Gene3D" id="2.20.25.690">
    <property type="match status" value="2"/>
</dbReference>
<dbReference type="InterPro" id="IPR050131">
    <property type="entry name" value="Peptidase_S8_subtilisin-like"/>
</dbReference>
<keyword evidence="2" id="KW-0645">Protease</keyword>
<keyword evidence="3" id="KW-0378">Hydrolase</keyword>
<evidence type="ECO:0000256" key="4">
    <source>
        <dbReference type="SAM" id="MobiDB-lite"/>
    </source>
</evidence>
<dbReference type="PANTHER" id="PTHR43806:SF14">
    <property type="entry name" value="TRIPEPTIDYL-PEPTIDASE 2"/>
    <property type="match status" value="1"/>
</dbReference>
<dbReference type="SUPFAM" id="SSF52743">
    <property type="entry name" value="Subtilisin-like"/>
    <property type="match status" value="1"/>
</dbReference>
<dbReference type="GO" id="GO:0006508">
    <property type="term" value="P:proteolysis"/>
    <property type="evidence" value="ECO:0007669"/>
    <property type="project" value="UniProtKB-KW"/>
</dbReference>
<evidence type="ECO:0000256" key="3">
    <source>
        <dbReference type="ARBA" id="ARBA00022825"/>
    </source>
</evidence>
<comment type="caution">
    <text evidence="6">The sequence shown here is derived from an EMBL/GenBank/DDBJ whole genome shotgun (WGS) entry which is preliminary data.</text>
</comment>
<gene>
    <name evidence="6" type="ORF">DC041_0002907</name>
</gene>
<feature type="compositionally biased region" description="Polar residues" evidence="4">
    <location>
        <begin position="238"/>
        <end position="268"/>
    </location>
</feature>
<dbReference type="GO" id="GO:0004252">
    <property type="term" value="F:serine-type endopeptidase activity"/>
    <property type="evidence" value="ECO:0007669"/>
    <property type="project" value="InterPro"/>
</dbReference>
<sequence length="961" mass="107150">MTNAFSSLLPKKQINSDVFLNEHAGCDGCVTRIAVWDTGIDPTAAGLQEGTVVQVTVFFTIRNELLVMCSLGNANINENVCRKKETADLTLPVTDQLMWCNISNTTPDGKRKIVDMIDASGSGDVKMKYKRCINKKHRVIETLTGRKVEVPSHWNPPDGIIRIGVKPASELFPKLLMQRLRSENRDNFWRPCIKRLAANLACDLTEAEEYINHNLVSNHNDNKSNFRKLVECGSTELSTKPKSINQNSDTVSPQTNSTVNKHSQQKSSSEFKQDKSSLSPSTAKVQLKNAARCLEESLILLDQHYSPMEIVYDCFVFHDGNEWVYFSAKIYEIPQVLFEFCFKAQLYYTVKIFDNGKLLQIVTNNSSHGTHVAAIASAYFPNHSKDSSNSSGTVTGSTVLCDRDGVAPGAQIVSIKISDSRLGPMETGISLLRAIRWTIELKCDIVNYSFGEQAMWPNIGRISKYLNRMIHKYGIIMVASGGNNGPSLGSLSCPGGTVQGVIGVAPLVFPDMMHYLYCQPSDSSSNYNCLYNKFCDNDSQSNYQSDDVYSTSRNSVNHSCLSENAKPTAYNWGSRGPAFDGALGICVAAPGGANTSIASWQLKPASVLSGSSMSLILSGLRHRYTCIDSERLKIPPSLIYRCLMTTSKSFKHLSYLDQGYGLMQVDRAFCYVDRLIHKLYERNKELTNLCTDFKNINGIDHVNHDDADHISSPSLNIKNSSIKLLPVPDPCIMYGWHIRLTVSGPGCTLQNRGIWLRRGWLLSPRAVTSVAQLPLLRYTYVPIGIRRNMELHLTTEVTSDLDKLTNCNAWLQIAPMITVTSTPRDINLVIDPNRFNQLLCEIDEEVSPLNDECDATIKKTQYLCNKCAEINKSLTKGLLNRQEISSLPEDQLKSQLCTEQHNELSGFGWPSNLISSVKHPFHSLPVKSQKPYVMMLGFKAINDPEIGRLADLPIIIHMPHR</sequence>
<dbReference type="InterPro" id="IPR036852">
    <property type="entry name" value="Peptidase_S8/S53_dom_sf"/>
</dbReference>
<keyword evidence="7" id="KW-1185">Reference proteome</keyword>
<dbReference type="GO" id="GO:0008240">
    <property type="term" value="F:tripeptidyl-peptidase activity"/>
    <property type="evidence" value="ECO:0007669"/>
    <property type="project" value="TreeGrafter"/>
</dbReference>
<evidence type="ECO:0000313" key="7">
    <source>
        <dbReference type="Proteomes" id="UP000290809"/>
    </source>
</evidence>
<evidence type="ECO:0000259" key="5">
    <source>
        <dbReference type="Pfam" id="PF00082"/>
    </source>
</evidence>
<feature type="region of interest" description="Disordered" evidence="4">
    <location>
        <begin position="238"/>
        <end position="277"/>
    </location>
</feature>
<dbReference type="Gene3D" id="3.40.50.200">
    <property type="entry name" value="Peptidase S8/S53 domain"/>
    <property type="match status" value="1"/>
</dbReference>
<dbReference type="STRING" id="6184.A0A430Q6H9"/>